<keyword evidence="1" id="KW-0732">Signal</keyword>
<dbReference type="AlphaFoldDB" id="A0A034WLR7"/>
<protein>
    <recommendedName>
        <fullName evidence="3">Clip domain-containing protein</fullName>
    </recommendedName>
</protein>
<dbReference type="RefSeq" id="XP_011204419.2">
    <property type="nucleotide sequence ID" value="XM_011206117.4"/>
</dbReference>
<dbReference type="GeneID" id="105226974"/>
<dbReference type="KEGG" id="bdr:105226974"/>
<accession>A0A034WLR7</accession>
<organism evidence="2">
    <name type="scientific">Bactrocera dorsalis</name>
    <name type="common">Oriental fruit fly</name>
    <name type="synonym">Dacus dorsalis</name>
    <dbReference type="NCBI Taxonomy" id="27457"/>
    <lineage>
        <taxon>Eukaryota</taxon>
        <taxon>Metazoa</taxon>
        <taxon>Ecdysozoa</taxon>
        <taxon>Arthropoda</taxon>
        <taxon>Hexapoda</taxon>
        <taxon>Insecta</taxon>
        <taxon>Pterygota</taxon>
        <taxon>Neoptera</taxon>
        <taxon>Endopterygota</taxon>
        <taxon>Diptera</taxon>
        <taxon>Brachycera</taxon>
        <taxon>Muscomorpha</taxon>
        <taxon>Tephritoidea</taxon>
        <taxon>Tephritidae</taxon>
        <taxon>Bactrocera</taxon>
        <taxon>Bactrocera</taxon>
    </lineage>
</organism>
<name>A0A034WLR7_BACDO</name>
<evidence type="ECO:0000256" key="1">
    <source>
        <dbReference type="SAM" id="SignalP"/>
    </source>
</evidence>
<reference evidence="2" key="1">
    <citation type="journal article" date="2014" name="BMC Genomics">
        <title>Characterizing the developmental transcriptome of the oriental fruit fly, Bactrocera dorsalis (Diptera: Tephritidae) through comparative genomic analysis with Drosophila melanogaster utilizing modENCODE datasets.</title>
        <authorList>
            <person name="Geib S.M."/>
            <person name="Calla B."/>
            <person name="Hall B."/>
            <person name="Hou S."/>
            <person name="Manoukis N.C."/>
        </authorList>
    </citation>
    <scope>NUCLEOTIDE SEQUENCE</scope>
    <source>
        <strain evidence="2">Punador</strain>
    </source>
</reference>
<sequence length="134" mass="15163">MLKNSCQLSFFLLVCFFCLTQAKPQEVVLYEGDECVTNSYDGICSVEKQCPHLEATMTGKGLLARDVGHCGYTVYEEIICCPSNEPERPLYNKYFAPLVIQQSITLIITTNAYIQTEKIGDQLLFSQFNKTQLN</sequence>
<feature type="chain" id="PRO_5044537745" description="Clip domain-containing protein" evidence="1">
    <location>
        <begin position="23"/>
        <end position="134"/>
    </location>
</feature>
<dbReference type="EMBL" id="GAKP01003660">
    <property type="protein sequence ID" value="JAC55292.1"/>
    <property type="molecule type" value="Transcribed_RNA"/>
</dbReference>
<proteinExistence type="predicted"/>
<feature type="signal peptide" evidence="1">
    <location>
        <begin position="1"/>
        <end position="22"/>
    </location>
</feature>
<evidence type="ECO:0000313" key="2">
    <source>
        <dbReference type="EMBL" id="JAC55292.1"/>
    </source>
</evidence>
<dbReference type="OrthoDB" id="7965006at2759"/>
<evidence type="ECO:0008006" key="3">
    <source>
        <dbReference type="Google" id="ProtNLM"/>
    </source>
</evidence>